<evidence type="ECO:0000313" key="3">
    <source>
        <dbReference type="Proteomes" id="UP000825258"/>
    </source>
</evidence>
<proteinExistence type="predicted"/>
<name>A0ABN6HXN6_9FLAO</name>
<protein>
    <submittedName>
        <fullName evidence="2">Uncharacterized protein</fullName>
    </submittedName>
</protein>
<dbReference type="RefSeq" id="WP_221258247.1">
    <property type="nucleotide sequence ID" value="NZ_AP024749.1"/>
</dbReference>
<dbReference type="EMBL" id="AP024749">
    <property type="protein sequence ID" value="BCY29154.1"/>
    <property type="molecule type" value="Genomic_DNA"/>
</dbReference>
<evidence type="ECO:0000256" key="1">
    <source>
        <dbReference type="SAM" id="Phobius"/>
    </source>
</evidence>
<feature type="transmembrane region" description="Helical" evidence="1">
    <location>
        <begin position="139"/>
        <end position="158"/>
    </location>
</feature>
<evidence type="ECO:0000313" key="2">
    <source>
        <dbReference type="EMBL" id="BCY29154.1"/>
    </source>
</evidence>
<gene>
    <name evidence="2" type="ORF">KK2020170_20220</name>
</gene>
<accession>A0ABN6HXN6</accession>
<keyword evidence="1" id="KW-1133">Transmembrane helix</keyword>
<keyword evidence="3" id="KW-1185">Reference proteome</keyword>
<reference evidence="2 3" key="1">
    <citation type="submission" date="2021-06" db="EMBL/GenBank/DDBJ databases">
        <title>Whole genome sequences of Flavobacterium sp. KK2020170 and assembly.</title>
        <authorList>
            <person name="Kitahara K."/>
            <person name="Miyoshi S."/>
            <person name="Uesaka K."/>
        </authorList>
    </citation>
    <scope>NUCLEOTIDE SEQUENCE [LARGE SCALE GENOMIC DNA]</scope>
    <source>
        <strain evidence="2 3">KK2020170</strain>
    </source>
</reference>
<sequence>MTQEELKNLIGYKEDRVAVLQTKKQSLVDLESEISKSKLARTMQTAFYNIKRFFLLFVTVILLLTGIIGLVYPDLLFLNSSKYKSDFVEDFKTQYQNETSKALEISFKEAQGNSNYNIKTLERNIDDAITEIAVKNAHFSIRIIAFILLCLAGFLWYISKLTKKLKESDEVISKVIVTNKEIIKDYELIIDEENREISDLKKNLV</sequence>
<organism evidence="2 3">
    <name type="scientific">Flavobacterium okayamense</name>
    <dbReference type="NCBI Taxonomy" id="2830782"/>
    <lineage>
        <taxon>Bacteria</taxon>
        <taxon>Pseudomonadati</taxon>
        <taxon>Bacteroidota</taxon>
        <taxon>Flavobacteriia</taxon>
        <taxon>Flavobacteriales</taxon>
        <taxon>Flavobacteriaceae</taxon>
        <taxon>Flavobacterium</taxon>
    </lineage>
</organism>
<dbReference type="Proteomes" id="UP000825258">
    <property type="component" value="Chromosome"/>
</dbReference>
<keyword evidence="1" id="KW-0812">Transmembrane</keyword>
<feature type="transmembrane region" description="Helical" evidence="1">
    <location>
        <begin position="53"/>
        <end position="72"/>
    </location>
</feature>
<keyword evidence="1" id="KW-0472">Membrane</keyword>